<proteinExistence type="predicted"/>
<dbReference type="Proteomes" id="UP000002194">
    <property type="component" value="Chromosome"/>
</dbReference>
<accession>Q726M8</accession>
<dbReference type="EnsemblBacteria" id="AAS97549">
    <property type="protein sequence ID" value="AAS97549"/>
    <property type="gene ID" value="DVU_3078"/>
</dbReference>
<dbReference type="HOGENOM" id="CLU_2751281_0_0_7"/>
<dbReference type="EMBL" id="AE017285">
    <property type="protein sequence ID" value="AAS97549.1"/>
    <property type="molecule type" value="Genomic_DNA"/>
</dbReference>
<protein>
    <submittedName>
        <fullName evidence="1">Uncharacterized protein</fullName>
    </submittedName>
</protein>
<keyword evidence="2" id="KW-1185">Reference proteome</keyword>
<dbReference type="KEGG" id="dvu:DVU_3078"/>
<sequence>MRHVTTTVLRFVFRSVSVTRGKAWHGSACRMPLNNYSQLSRPWKRGRLQKMMLMDRICVKALVMVPYALG</sequence>
<dbReference type="PaxDb" id="882-DVU_3078"/>
<organism evidence="1 2">
    <name type="scientific">Nitratidesulfovibrio vulgaris (strain ATCC 29579 / DSM 644 / CCUG 34227 / NCIMB 8303 / VKM B-1760 / Hildenborough)</name>
    <name type="common">Desulfovibrio vulgaris</name>
    <dbReference type="NCBI Taxonomy" id="882"/>
    <lineage>
        <taxon>Bacteria</taxon>
        <taxon>Pseudomonadati</taxon>
        <taxon>Thermodesulfobacteriota</taxon>
        <taxon>Desulfovibrionia</taxon>
        <taxon>Desulfovibrionales</taxon>
        <taxon>Desulfovibrionaceae</taxon>
        <taxon>Nitratidesulfovibrio</taxon>
    </lineage>
</organism>
<name>Q726M8_NITV2</name>
<evidence type="ECO:0000313" key="1">
    <source>
        <dbReference type="EMBL" id="AAS97549.1"/>
    </source>
</evidence>
<reference evidence="1 2" key="1">
    <citation type="journal article" date="2004" name="Nat. Biotechnol.">
        <title>The genome sequence of the anaerobic, sulfate-reducing bacterium Desulfovibrio vulgaris Hildenborough.</title>
        <authorList>
            <person name="Heidelberg J.F."/>
            <person name="Seshadri R."/>
            <person name="Haveman S.A."/>
            <person name="Hemme C.L."/>
            <person name="Paulsen I.T."/>
            <person name="Kolonay J.F."/>
            <person name="Eisen J.A."/>
            <person name="Ward N."/>
            <person name="Methe B."/>
            <person name="Brinkac L.M."/>
            <person name="Daugherty S.C."/>
            <person name="Deboy R.T."/>
            <person name="Dodson R.J."/>
            <person name="Durkin A.S."/>
            <person name="Madupu R."/>
            <person name="Nelson W.C."/>
            <person name="Sullivan S.A."/>
            <person name="Fouts D."/>
            <person name="Haft D.H."/>
            <person name="Selengut J."/>
            <person name="Peterson J.D."/>
            <person name="Davidsen T.M."/>
            <person name="Zafar N."/>
            <person name="Zhou L."/>
            <person name="Radune D."/>
            <person name="Dimitrov G."/>
            <person name="Hance M."/>
            <person name="Tran K."/>
            <person name="Khouri H."/>
            <person name="Gill J."/>
            <person name="Utterback T.R."/>
            <person name="Feldblyum T.V."/>
            <person name="Wall J.D."/>
            <person name="Voordouw G."/>
            <person name="Fraser C.M."/>
        </authorList>
    </citation>
    <scope>NUCLEOTIDE SEQUENCE [LARGE SCALE GENOMIC DNA]</scope>
    <source>
        <strain evidence="2">ATCC 29579 / DSM 644 / NCIMB 8303 / VKM B-1760 / Hildenborough</strain>
    </source>
</reference>
<evidence type="ECO:0000313" key="2">
    <source>
        <dbReference type="Proteomes" id="UP000002194"/>
    </source>
</evidence>
<gene>
    <name evidence="1" type="ordered locus">DVU_3078</name>
</gene>
<dbReference type="AlphaFoldDB" id="Q726M8"/>